<name>A0A8H5C5R3_9AGAR</name>
<accession>A0A8H5C5R3</accession>
<organism evidence="2 3">
    <name type="scientific">Tetrapyrgos nigripes</name>
    <dbReference type="NCBI Taxonomy" id="182062"/>
    <lineage>
        <taxon>Eukaryota</taxon>
        <taxon>Fungi</taxon>
        <taxon>Dikarya</taxon>
        <taxon>Basidiomycota</taxon>
        <taxon>Agaricomycotina</taxon>
        <taxon>Agaricomycetes</taxon>
        <taxon>Agaricomycetidae</taxon>
        <taxon>Agaricales</taxon>
        <taxon>Marasmiineae</taxon>
        <taxon>Marasmiaceae</taxon>
        <taxon>Tetrapyrgos</taxon>
    </lineage>
</organism>
<gene>
    <name evidence="2" type="ORF">D9758_014764</name>
</gene>
<dbReference type="EMBL" id="JAACJM010000246">
    <property type="protein sequence ID" value="KAF5335229.1"/>
    <property type="molecule type" value="Genomic_DNA"/>
</dbReference>
<protein>
    <submittedName>
        <fullName evidence="2">Uncharacterized protein</fullName>
    </submittedName>
</protein>
<dbReference type="AlphaFoldDB" id="A0A8H5C5R3"/>
<reference evidence="2 3" key="1">
    <citation type="journal article" date="2020" name="ISME J.">
        <title>Uncovering the hidden diversity of litter-decomposition mechanisms in mushroom-forming fungi.</title>
        <authorList>
            <person name="Floudas D."/>
            <person name="Bentzer J."/>
            <person name="Ahren D."/>
            <person name="Johansson T."/>
            <person name="Persson P."/>
            <person name="Tunlid A."/>
        </authorList>
    </citation>
    <scope>NUCLEOTIDE SEQUENCE [LARGE SCALE GENOMIC DNA]</scope>
    <source>
        <strain evidence="2 3">CBS 291.85</strain>
    </source>
</reference>
<dbReference type="Proteomes" id="UP000559256">
    <property type="component" value="Unassembled WGS sequence"/>
</dbReference>
<feature type="transmembrane region" description="Helical" evidence="1">
    <location>
        <begin position="36"/>
        <end position="56"/>
    </location>
</feature>
<keyword evidence="1" id="KW-0472">Membrane</keyword>
<evidence type="ECO:0000256" key="1">
    <source>
        <dbReference type="SAM" id="Phobius"/>
    </source>
</evidence>
<sequence length="220" mass="24244">MLTSLTWYSSHHQQHNNSNGYSNAPSSHGRSRSFPVALPAAFAAFLLTVSILFPRLGVAVSGRGSSWTILSLTRPAILTFFAHLPIFFLSPHIRISETPDAIKNMKMNKKSNTGNGIRKHDDTHLFVAGLARNSVPFYLTIQSFPDTGLTLAVDSSSSRPLRSWFPSSSSPWSPVNANSAIVSRNEKKSQCLDSQAPLHPRCSSAAVGSWAWHWIREIML</sequence>
<evidence type="ECO:0000313" key="2">
    <source>
        <dbReference type="EMBL" id="KAF5335229.1"/>
    </source>
</evidence>
<keyword evidence="1" id="KW-1133">Transmembrane helix</keyword>
<keyword evidence="1" id="KW-0812">Transmembrane</keyword>
<comment type="caution">
    <text evidence="2">The sequence shown here is derived from an EMBL/GenBank/DDBJ whole genome shotgun (WGS) entry which is preliminary data.</text>
</comment>
<proteinExistence type="predicted"/>
<keyword evidence="3" id="KW-1185">Reference proteome</keyword>
<evidence type="ECO:0000313" key="3">
    <source>
        <dbReference type="Proteomes" id="UP000559256"/>
    </source>
</evidence>
<feature type="transmembrane region" description="Helical" evidence="1">
    <location>
        <begin position="76"/>
        <end position="95"/>
    </location>
</feature>